<evidence type="ECO:0000313" key="2">
    <source>
        <dbReference type="Proteomes" id="UP000077755"/>
    </source>
</evidence>
<organism evidence="1 2">
    <name type="scientific">Daucus carota subsp. sativus</name>
    <name type="common">Carrot</name>
    <dbReference type="NCBI Taxonomy" id="79200"/>
    <lineage>
        <taxon>Eukaryota</taxon>
        <taxon>Viridiplantae</taxon>
        <taxon>Streptophyta</taxon>
        <taxon>Embryophyta</taxon>
        <taxon>Tracheophyta</taxon>
        <taxon>Spermatophyta</taxon>
        <taxon>Magnoliopsida</taxon>
        <taxon>eudicotyledons</taxon>
        <taxon>Gunneridae</taxon>
        <taxon>Pentapetalae</taxon>
        <taxon>asterids</taxon>
        <taxon>campanulids</taxon>
        <taxon>Apiales</taxon>
        <taxon>Apiaceae</taxon>
        <taxon>Apioideae</taxon>
        <taxon>Scandiceae</taxon>
        <taxon>Daucinae</taxon>
        <taxon>Daucus</taxon>
        <taxon>Daucus sect. Daucus</taxon>
    </lineage>
</organism>
<gene>
    <name evidence="1" type="ORF">DCAR_0414714</name>
</gene>
<dbReference type="AlphaFoldDB" id="A0A164ZZA2"/>
<dbReference type="Gramene" id="KZM96657">
    <property type="protein sequence ID" value="KZM96657"/>
    <property type="gene ID" value="DCAR_015981"/>
</dbReference>
<dbReference type="Proteomes" id="UP000077755">
    <property type="component" value="Chromosome 4"/>
</dbReference>
<evidence type="ECO:0000313" key="1">
    <source>
        <dbReference type="EMBL" id="WOG95397.1"/>
    </source>
</evidence>
<dbReference type="EMBL" id="CP093346">
    <property type="protein sequence ID" value="WOG95397.1"/>
    <property type="molecule type" value="Genomic_DNA"/>
</dbReference>
<proteinExistence type="predicted"/>
<sequence>MMLKSVPDMQADFLTRSLLLEENYEDVMGQLDGKVKEKDGESCGNNVVLPNAYAATFHRFVTDSSHSLADHSLLMKEENKKMATIFAKYEAIWTDNMKDLRQQAVLIENQIIKLSGKLAKFNCYVIHDSDSD</sequence>
<reference evidence="1" key="2">
    <citation type="submission" date="2022-03" db="EMBL/GenBank/DDBJ databases">
        <title>Draft title - Genomic analysis of global carrot germplasm unveils the trajectory of domestication and the origin of high carotenoid orange carrot.</title>
        <authorList>
            <person name="Iorizzo M."/>
            <person name="Ellison S."/>
            <person name="Senalik D."/>
            <person name="Macko-Podgorni A."/>
            <person name="Grzebelus D."/>
            <person name="Bostan H."/>
            <person name="Rolling W."/>
            <person name="Curaba J."/>
            <person name="Simon P."/>
        </authorList>
    </citation>
    <scope>NUCLEOTIDE SEQUENCE</scope>
    <source>
        <tissue evidence="1">Leaf</tissue>
    </source>
</reference>
<name>A0A164ZZA2_DAUCS</name>
<reference evidence="1" key="1">
    <citation type="journal article" date="2016" name="Nat. Genet.">
        <title>A high-quality carrot genome assembly provides new insights into carotenoid accumulation and asterid genome evolution.</title>
        <authorList>
            <person name="Iorizzo M."/>
            <person name="Ellison S."/>
            <person name="Senalik D."/>
            <person name="Zeng P."/>
            <person name="Satapoomin P."/>
            <person name="Huang J."/>
            <person name="Bowman M."/>
            <person name="Iovene M."/>
            <person name="Sanseverino W."/>
            <person name="Cavagnaro P."/>
            <person name="Yildiz M."/>
            <person name="Macko-Podgorni A."/>
            <person name="Moranska E."/>
            <person name="Grzebelus E."/>
            <person name="Grzebelus D."/>
            <person name="Ashrafi H."/>
            <person name="Zheng Z."/>
            <person name="Cheng S."/>
            <person name="Spooner D."/>
            <person name="Van Deynze A."/>
            <person name="Simon P."/>
        </authorList>
    </citation>
    <scope>NUCLEOTIDE SEQUENCE</scope>
    <source>
        <tissue evidence="1">Leaf</tissue>
    </source>
</reference>
<accession>A0A164ZZA2</accession>
<protein>
    <submittedName>
        <fullName evidence="1">Uncharacterized protein</fullName>
    </submittedName>
</protein>
<keyword evidence="2" id="KW-1185">Reference proteome</keyword>